<sequence length="62" mass="6822">MFPTVRGVLPDWYIPFGSYRPARTRGDMTVWRGDSVAVQRVSVTGNGVFAGVRIAPPRCPSL</sequence>
<dbReference type="PATRIC" id="fig|1238180.3.peg.8016"/>
<evidence type="ECO:0000313" key="2">
    <source>
        <dbReference type="Proteomes" id="UP000014137"/>
    </source>
</evidence>
<accession>M2PD92</accession>
<protein>
    <submittedName>
        <fullName evidence="1">Uncharacterized protein</fullName>
    </submittedName>
</protein>
<dbReference type="AlphaFoldDB" id="M2PD92"/>
<dbReference type="EMBL" id="ANMG01000099">
    <property type="protein sequence ID" value="EMD22313.1"/>
    <property type="molecule type" value="Genomic_DNA"/>
</dbReference>
<reference evidence="1 2" key="1">
    <citation type="submission" date="2012-10" db="EMBL/GenBank/DDBJ databases">
        <title>Genome assembly of Amycolatopsis azurea DSM 43854.</title>
        <authorList>
            <person name="Khatri I."/>
            <person name="Kaur I."/>
            <person name="Subramanian S."/>
            <person name="Mayilraj S."/>
        </authorList>
    </citation>
    <scope>NUCLEOTIDE SEQUENCE [LARGE SCALE GENOMIC DNA]</scope>
    <source>
        <strain evidence="1 2">DSM 43854</strain>
    </source>
</reference>
<gene>
    <name evidence="1" type="ORF">C791_8630</name>
</gene>
<name>M2PD92_9PSEU</name>
<comment type="caution">
    <text evidence="1">The sequence shown here is derived from an EMBL/GenBank/DDBJ whole genome shotgun (WGS) entry which is preliminary data.</text>
</comment>
<organism evidence="1 2">
    <name type="scientific">Amycolatopsis azurea DSM 43854</name>
    <dbReference type="NCBI Taxonomy" id="1238180"/>
    <lineage>
        <taxon>Bacteria</taxon>
        <taxon>Bacillati</taxon>
        <taxon>Actinomycetota</taxon>
        <taxon>Actinomycetes</taxon>
        <taxon>Pseudonocardiales</taxon>
        <taxon>Pseudonocardiaceae</taxon>
        <taxon>Amycolatopsis</taxon>
    </lineage>
</organism>
<proteinExistence type="predicted"/>
<dbReference type="Proteomes" id="UP000014137">
    <property type="component" value="Unassembled WGS sequence"/>
</dbReference>
<evidence type="ECO:0000313" key="1">
    <source>
        <dbReference type="EMBL" id="EMD22313.1"/>
    </source>
</evidence>